<evidence type="ECO:0000313" key="2">
    <source>
        <dbReference type="Proteomes" id="UP000677803"/>
    </source>
</evidence>
<comment type="caution">
    <text evidence="1">The sequence shown here is derived from an EMBL/GenBank/DDBJ whole genome shotgun (WGS) entry which is preliminary data.</text>
</comment>
<reference evidence="1" key="1">
    <citation type="submission" date="2021-05" db="EMBL/GenBank/DDBJ databases">
        <authorList>
            <person name="Tigano A."/>
        </authorList>
    </citation>
    <scope>NUCLEOTIDE SEQUENCE</scope>
</reference>
<evidence type="ECO:0000313" key="1">
    <source>
        <dbReference type="EMBL" id="CAG5928724.1"/>
    </source>
</evidence>
<name>A0A8S4B986_9TELE</name>
<dbReference type="EMBL" id="CAJRST010013335">
    <property type="protein sequence ID" value="CAG5928724.1"/>
    <property type="molecule type" value="Genomic_DNA"/>
</dbReference>
<sequence>MVVGARAVISFCIRSAMPGYMVVPPDSTVLAYRSLRMSTSHFMMLLKDFHEVVSEVSASQVQPEDGMGQSIALVDGHCVGHAITGVHDDTSGTTRGVQGQHSLDGHIHGWVQRSLSQQHRVLLRGNSQLIVEVGHNTVLNGVLQGEDSPFALCLITNITVFLAHTNHHTLGRQNGKSYLMPGAANNGGKDSTWSIISCKASFAHTGSVVNNEGGNFVNLCDPPVVRNPIRLRLRRCCQSKREKLSTQADLKAANRLTLTHTVKHSLGEFCGKPVAEEVGTESSEWVPLANYRQIGGDVPAAGLVHFGLDQNGTITSHSHKGQNANNRHQDWWLAWMVCADAVVVAVVKAANRGAAVVSGARFLWSCSPAPDSQELREAWGSLQSLSSLPDPGCGVLLQTGSRSRPGVIHNYLKQQLNGLH</sequence>
<dbReference type="AlphaFoldDB" id="A0A8S4B986"/>
<organism evidence="1 2">
    <name type="scientific">Menidia menidia</name>
    <name type="common">Atlantic silverside</name>
    <dbReference type="NCBI Taxonomy" id="238744"/>
    <lineage>
        <taxon>Eukaryota</taxon>
        <taxon>Metazoa</taxon>
        <taxon>Chordata</taxon>
        <taxon>Craniata</taxon>
        <taxon>Vertebrata</taxon>
        <taxon>Euteleostomi</taxon>
        <taxon>Actinopterygii</taxon>
        <taxon>Neopterygii</taxon>
        <taxon>Teleostei</taxon>
        <taxon>Neoteleostei</taxon>
        <taxon>Acanthomorphata</taxon>
        <taxon>Ovalentaria</taxon>
        <taxon>Atherinomorphae</taxon>
        <taxon>Atheriniformes</taxon>
        <taxon>Atherinopsidae</taxon>
        <taxon>Menidiinae</taxon>
        <taxon>Menidia</taxon>
    </lineage>
</organism>
<proteinExistence type="predicted"/>
<dbReference type="Proteomes" id="UP000677803">
    <property type="component" value="Unassembled WGS sequence"/>
</dbReference>
<accession>A0A8S4B986</accession>
<gene>
    <name evidence="1" type="ORF">MMEN_LOCUS12377</name>
</gene>
<protein>
    <submittedName>
        <fullName evidence="1">(Atlantic silverside) hypothetical protein</fullName>
    </submittedName>
</protein>
<dbReference type="OrthoDB" id="10266825at2759"/>
<keyword evidence="2" id="KW-1185">Reference proteome</keyword>